<protein>
    <submittedName>
        <fullName evidence="13">tRNA-nucleotidyltransferase</fullName>
    </submittedName>
</protein>
<keyword evidence="6" id="KW-0479">Metal-binding</keyword>
<dbReference type="InterPro" id="IPR032828">
    <property type="entry name" value="PolyA_RNA-bd"/>
</dbReference>
<dbReference type="InterPro" id="IPR043519">
    <property type="entry name" value="NT_sf"/>
</dbReference>
<evidence type="ECO:0000256" key="9">
    <source>
        <dbReference type="RuleBase" id="RU003953"/>
    </source>
</evidence>
<dbReference type="Gene3D" id="3.30.460.10">
    <property type="entry name" value="Beta Polymerase, domain 2"/>
    <property type="match status" value="1"/>
</dbReference>
<dbReference type="SUPFAM" id="SSF81301">
    <property type="entry name" value="Nucleotidyltransferase"/>
    <property type="match status" value="1"/>
</dbReference>
<keyword evidence="8" id="KW-0460">Magnesium</keyword>
<evidence type="ECO:0000256" key="7">
    <source>
        <dbReference type="ARBA" id="ARBA00022741"/>
    </source>
</evidence>
<evidence type="ECO:0000259" key="11">
    <source>
        <dbReference type="Pfam" id="PF01743"/>
    </source>
</evidence>
<dbReference type="GO" id="GO:0046872">
    <property type="term" value="F:metal ion binding"/>
    <property type="evidence" value="ECO:0007669"/>
    <property type="project" value="UniProtKB-KW"/>
</dbReference>
<dbReference type="SUPFAM" id="SSF81891">
    <property type="entry name" value="Poly A polymerase C-terminal region-like"/>
    <property type="match status" value="1"/>
</dbReference>
<gene>
    <name evidence="13" type="ORF">A3770_07p50190</name>
</gene>
<evidence type="ECO:0000259" key="12">
    <source>
        <dbReference type="Pfam" id="PF12627"/>
    </source>
</evidence>
<evidence type="ECO:0000256" key="6">
    <source>
        <dbReference type="ARBA" id="ARBA00022723"/>
    </source>
</evidence>
<evidence type="ECO:0000256" key="4">
    <source>
        <dbReference type="ARBA" id="ARBA00022694"/>
    </source>
</evidence>
<evidence type="ECO:0000256" key="8">
    <source>
        <dbReference type="ARBA" id="ARBA00022842"/>
    </source>
</evidence>
<dbReference type="Gene3D" id="1.10.3090.10">
    <property type="entry name" value="cca-adding enzyme, domain 2"/>
    <property type="match status" value="1"/>
</dbReference>
<evidence type="ECO:0000256" key="3">
    <source>
        <dbReference type="ARBA" id="ARBA00022679"/>
    </source>
</evidence>
<feature type="compositionally biased region" description="Pro residues" evidence="10">
    <location>
        <begin position="1"/>
        <end position="11"/>
    </location>
</feature>
<dbReference type="AlphaFoldDB" id="A0A5B8MQ67"/>
<dbReference type="PANTHER" id="PTHR46173">
    <property type="entry name" value="CCA TRNA NUCLEOTIDYLTRANSFERASE 1, MITOCHONDRIAL"/>
    <property type="match status" value="1"/>
</dbReference>
<feature type="domain" description="Poly A polymerase head" evidence="11">
    <location>
        <begin position="174"/>
        <end position="269"/>
    </location>
</feature>
<evidence type="ECO:0000256" key="10">
    <source>
        <dbReference type="SAM" id="MobiDB-lite"/>
    </source>
</evidence>
<dbReference type="GO" id="GO:0001680">
    <property type="term" value="P:tRNA 3'-terminal CCA addition"/>
    <property type="evidence" value="ECO:0007669"/>
    <property type="project" value="UniProtKB-ARBA"/>
</dbReference>
<dbReference type="Proteomes" id="UP000316726">
    <property type="component" value="Chromosome 7"/>
</dbReference>
<keyword evidence="3 9" id="KW-0808">Transferase</keyword>
<name>A0A5B8MQ67_9CHLO</name>
<comment type="similarity">
    <text evidence="2 9">Belongs to the tRNA nucleotidyltransferase/poly(A) polymerase family.</text>
</comment>
<dbReference type="PANTHER" id="PTHR46173:SF1">
    <property type="entry name" value="CCA TRNA NUCLEOTIDYLTRANSFERASE 1, MITOCHONDRIAL"/>
    <property type="match status" value="1"/>
</dbReference>
<keyword evidence="7" id="KW-0547">Nucleotide-binding</keyword>
<feature type="domain" description="tRNA nucleotidyltransferase/poly(A) polymerase RNA and SrmB- binding" evidence="12">
    <location>
        <begin position="297"/>
        <end position="360"/>
    </location>
</feature>
<accession>A0A5B8MQ67</accession>
<sequence length="571" mass="62644">MRTKPRPPAGPWPRQGRGHYEGYGGGIRTTRRGSGTGVEAWNGAGTRGRSLATTRASRDRDRALDFVPLHLPLPLTPSATEEEEEGRRGYRHLRDSREVLGLEAALAVVDRLHRKGHEALFAGGWVRDRLLLLDGKGEQATGARVGPSAAGLCETSVDGSEALLSPRVPLSFLDVDVATSASDQDVLGIFPHTSHFTDNRIKTVVVVDDTRGGTNTEVTCFRGRDPKSPKQDAELRDFTCNALFYDVVREEVRDYLGGEGISDCVARRLRCVGRPQDRFREDPCRLMRAVRLAATLDFAIEPRTLEAIRSEECQGWLEDVSKERLFIEVVKGSKSNRAWAKSLRLLSSTGLAGHVFPEISPEDFERAAEVAHEVALLLAGAELPGQIGFEDSGLVTGVRLGALLPAEASDFQDYKDLGMRAGCPKRYKKDILCMRLLADLEARTGGSDWRAVSPGELNSLLEFYANEPNVVGSCLCFYSRMVSLSRSPGEGADFLERHAAQRRGMERAIRMKRANERTLTSRDLEAEGIAPGPEMGRLLGVAQALSAQENIFDAGALLERLKASEHWATTP</sequence>
<comment type="cofactor">
    <cofactor evidence="1">
        <name>Mg(2+)</name>
        <dbReference type="ChEBI" id="CHEBI:18420"/>
    </cofactor>
</comment>
<evidence type="ECO:0000256" key="1">
    <source>
        <dbReference type="ARBA" id="ARBA00001946"/>
    </source>
</evidence>
<evidence type="ECO:0000256" key="2">
    <source>
        <dbReference type="ARBA" id="ARBA00007265"/>
    </source>
</evidence>
<feature type="region of interest" description="Disordered" evidence="10">
    <location>
        <begin position="1"/>
        <end position="59"/>
    </location>
</feature>
<dbReference type="Pfam" id="PF12627">
    <property type="entry name" value="PolyA_pol_RNAbd"/>
    <property type="match status" value="1"/>
</dbReference>
<dbReference type="STRING" id="1764295.A0A5B8MQ67"/>
<dbReference type="Pfam" id="PF01743">
    <property type="entry name" value="PolyA_pol"/>
    <property type="match status" value="1"/>
</dbReference>
<evidence type="ECO:0000313" key="14">
    <source>
        <dbReference type="Proteomes" id="UP000316726"/>
    </source>
</evidence>
<keyword evidence="4" id="KW-0819">tRNA processing</keyword>
<dbReference type="EMBL" id="CP031040">
    <property type="protein sequence ID" value="QDZ22501.1"/>
    <property type="molecule type" value="Genomic_DNA"/>
</dbReference>
<keyword evidence="5" id="KW-0548">Nucleotidyltransferase</keyword>
<keyword evidence="14" id="KW-1185">Reference proteome</keyword>
<dbReference type="InterPro" id="IPR050264">
    <property type="entry name" value="Bact_CCA-adding_enz_type3_sf"/>
</dbReference>
<dbReference type="GO" id="GO:0000049">
    <property type="term" value="F:tRNA binding"/>
    <property type="evidence" value="ECO:0007669"/>
    <property type="project" value="TreeGrafter"/>
</dbReference>
<evidence type="ECO:0000313" key="13">
    <source>
        <dbReference type="EMBL" id="QDZ22501.1"/>
    </source>
</evidence>
<reference evidence="13 14" key="1">
    <citation type="submission" date="2018-07" db="EMBL/GenBank/DDBJ databases">
        <title>The complete nuclear genome of the prasinophyte Chloropicon primus (CCMP1205).</title>
        <authorList>
            <person name="Pombert J.-F."/>
            <person name="Otis C."/>
            <person name="Turmel M."/>
            <person name="Lemieux C."/>
        </authorList>
    </citation>
    <scope>NUCLEOTIDE SEQUENCE [LARGE SCALE GENOMIC DNA]</scope>
    <source>
        <strain evidence="13 14">CCMP1205</strain>
    </source>
</reference>
<evidence type="ECO:0000256" key="5">
    <source>
        <dbReference type="ARBA" id="ARBA00022695"/>
    </source>
</evidence>
<dbReference type="InterPro" id="IPR002646">
    <property type="entry name" value="PolA_pol_head_dom"/>
</dbReference>
<dbReference type="OrthoDB" id="445712at2759"/>
<organism evidence="13 14">
    <name type="scientific">Chloropicon primus</name>
    <dbReference type="NCBI Taxonomy" id="1764295"/>
    <lineage>
        <taxon>Eukaryota</taxon>
        <taxon>Viridiplantae</taxon>
        <taxon>Chlorophyta</taxon>
        <taxon>Chloropicophyceae</taxon>
        <taxon>Chloropicales</taxon>
        <taxon>Chloropicaceae</taxon>
        <taxon>Chloropicon</taxon>
    </lineage>
</organism>
<dbReference type="GO" id="GO:0000166">
    <property type="term" value="F:nucleotide binding"/>
    <property type="evidence" value="ECO:0007669"/>
    <property type="project" value="UniProtKB-KW"/>
</dbReference>
<dbReference type="GO" id="GO:0016779">
    <property type="term" value="F:nucleotidyltransferase activity"/>
    <property type="evidence" value="ECO:0007669"/>
    <property type="project" value="UniProtKB-KW"/>
</dbReference>
<proteinExistence type="inferred from homology"/>
<keyword evidence="9" id="KW-0694">RNA-binding</keyword>